<dbReference type="Proteomes" id="UP001366503">
    <property type="component" value="Unassembled WGS sequence"/>
</dbReference>
<dbReference type="PROSITE" id="PS51318">
    <property type="entry name" value="TAT"/>
    <property type="match status" value="1"/>
</dbReference>
<organism evidence="1 2">
    <name type="scientific">Mesorhizobium argentiipisi</name>
    <dbReference type="NCBI Taxonomy" id="3015175"/>
    <lineage>
        <taxon>Bacteria</taxon>
        <taxon>Pseudomonadati</taxon>
        <taxon>Pseudomonadota</taxon>
        <taxon>Alphaproteobacteria</taxon>
        <taxon>Hyphomicrobiales</taxon>
        <taxon>Phyllobacteriaceae</taxon>
        <taxon>Mesorhizobium</taxon>
    </lineage>
</organism>
<evidence type="ECO:0000313" key="2">
    <source>
        <dbReference type="Proteomes" id="UP001366503"/>
    </source>
</evidence>
<protein>
    <recommendedName>
        <fullName evidence="3">Twin-arginine translocation pathway signal</fullName>
    </recommendedName>
</protein>
<sequence>MPQLERRGEITTTRINRRALLAHSGAAVFGSTVAATAWASECTRRDRVPTDTLQALIEAHMTAYARFGRAVHETGGSSGDHDRASRQEEKTLLAICAYPAVSGGDRLAKARYLLEIEARGELDLPEHIQALLRSTISEI</sequence>
<evidence type="ECO:0000313" key="1">
    <source>
        <dbReference type="EMBL" id="MEI9404810.1"/>
    </source>
</evidence>
<keyword evidence="2" id="KW-1185">Reference proteome</keyword>
<gene>
    <name evidence="1" type="ORF">O7A05_21985</name>
</gene>
<accession>A0ABU8KGJ7</accession>
<dbReference type="RefSeq" id="WP_337095045.1">
    <property type="nucleotide sequence ID" value="NZ_JAPYKO010000016.1"/>
</dbReference>
<evidence type="ECO:0008006" key="3">
    <source>
        <dbReference type="Google" id="ProtNLM"/>
    </source>
</evidence>
<dbReference type="EMBL" id="JAPYKO010000016">
    <property type="protein sequence ID" value="MEI9404810.1"/>
    <property type="molecule type" value="Genomic_DNA"/>
</dbReference>
<name>A0ABU8KGJ7_9HYPH</name>
<proteinExistence type="predicted"/>
<dbReference type="InterPro" id="IPR006311">
    <property type="entry name" value="TAT_signal"/>
</dbReference>
<comment type="caution">
    <text evidence="1">The sequence shown here is derived from an EMBL/GenBank/DDBJ whole genome shotgun (WGS) entry which is preliminary data.</text>
</comment>
<reference evidence="1 2" key="1">
    <citation type="submission" date="2022-12" db="EMBL/GenBank/DDBJ databases">
        <authorList>
            <person name="Muema E."/>
        </authorList>
    </citation>
    <scope>NUCLEOTIDE SEQUENCE [LARGE SCALE GENOMIC DNA]</scope>
    <source>
        <strain evidence="2">1330</strain>
    </source>
</reference>